<keyword evidence="2" id="KW-1185">Reference proteome</keyword>
<dbReference type="EMBL" id="JBBPBM010000004">
    <property type="protein sequence ID" value="KAK8589699.1"/>
    <property type="molecule type" value="Genomic_DNA"/>
</dbReference>
<evidence type="ECO:0000313" key="1">
    <source>
        <dbReference type="EMBL" id="KAK8589699.1"/>
    </source>
</evidence>
<proteinExistence type="predicted"/>
<organism evidence="1 2">
    <name type="scientific">Hibiscus sabdariffa</name>
    <name type="common">roselle</name>
    <dbReference type="NCBI Taxonomy" id="183260"/>
    <lineage>
        <taxon>Eukaryota</taxon>
        <taxon>Viridiplantae</taxon>
        <taxon>Streptophyta</taxon>
        <taxon>Embryophyta</taxon>
        <taxon>Tracheophyta</taxon>
        <taxon>Spermatophyta</taxon>
        <taxon>Magnoliopsida</taxon>
        <taxon>eudicotyledons</taxon>
        <taxon>Gunneridae</taxon>
        <taxon>Pentapetalae</taxon>
        <taxon>rosids</taxon>
        <taxon>malvids</taxon>
        <taxon>Malvales</taxon>
        <taxon>Malvaceae</taxon>
        <taxon>Malvoideae</taxon>
        <taxon>Hibiscus</taxon>
    </lineage>
</organism>
<reference evidence="1 2" key="1">
    <citation type="journal article" date="2024" name="G3 (Bethesda)">
        <title>Genome assembly of Hibiscus sabdariffa L. provides insights into metabolisms of medicinal natural products.</title>
        <authorList>
            <person name="Kim T."/>
        </authorList>
    </citation>
    <scope>NUCLEOTIDE SEQUENCE [LARGE SCALE GENOMIC DNA]</scope>
    <source>
        <strain evidence="1">TK-2024</strain>
        <tissue evidence="1">Old leaves</tissue>
    </source>
</reference>
<evidence type="ECO:0000313" key="2">
    <source>
        <dbReference type="Proteomes" id="UP001472677"/>
    </source>
</evidence>
<gene>
    <name evidence="1" type="ORF">V6N12_024090</name>
</gene>
<dbReference type="Proteomes" id="UP001472677">
    <property type="component" value="Unassembled WGS sequence"/>
</dbReference>
<sequence>MLPCSAYSYEKWAIGEAQDPVKVIKTDTTGAREKEISMESSLKELQRVIAECKAVAKTVDDLVNVVIKAVTENDFDVDEDTVLLIDKATSASNVAPEN</sequence>
<accession>A0ABR2FZJ5</accession>
<name>A0ABR2FZJ5_9ROSI</name>
<comment type="caution">
    <text evidence="1">The sequence shown here is derived from an EMBL/GenBank/DDBJ whole genome shotgun (WGS) entry which is preliminary data.</text>
</comment>
<protein>
    <submittedName>
        <fullName evidence="1">Uncharacterized protein</fullName>
    </submittedName>
</protein>